<dbReference type="GO" id="GO:0009424">
    <property type="term" value="C:bacterial-type flagellum hook"/>
    <property type="evidence" value="ECO:0007669"/>
    <property type="project" value="UniProtKB-UniRule"/>
</dbReference>
<accession>F6DNQ5</accession>
<dbReference type="RefSeq" id="WP_013841271.1">
    <property type="nucleotide sequence ID" value="NC_015589.1"/>
</dbReference>
<comment type="subcellular location">
    <subcellularLocation>
        <location evidence="5">Secreted</location>
    </subcellularLocation>
    <subcellularLocation>
        <location evidence="5">Bacterial flagellum</location>
    </subcellularLocation>
</comment>
<dbReference type="HOGENOM" id="CLU_015182_0_0_9"/>
<proteinExistence type="inferred from homology"/>
<comment type="similarity">
    <text evidence="1 5">Belongs to the FliD family.</text>
</comment>
<reference evidence="8 9" key="2">
    <citation type="journal article" date="2012" name="Stand. Genomic Sci.">
        <title>Complete genome sequence of the sulfate-reducing firmicute Desulfotomaculum ruminis type strain (DL(T)).</title>
        <authorList>
            <person name="Spring S."/>
            <person name="Visser M."/>
            <person name="Lu M."/>
            <person name="Copeland A."/>
            <person name="Lapidus A."/>
            <person name="Lucas S."/>
            <person name="Cheng J.F."/>
            <person name="Han C."/>
            <person name="Tapia R."/>
            <person name="Goodwin L.A."/>
            <person name="Pitluck S."/>
            <person name="Ivanova N."/>
            <person name="Land M."/>
            <person name="Hauser L."/>
            <person name="Larimer F."/>
            <person name="Rohde M."/>
            <person name="Goker M."/>
            <person name="Detter J.C."/>
            <person name="Kyrpides N.C."/>
            <person name="Woyke T."/>
            <person name="Schaap P.J."/>
            <person name="Plugge C.M."/>
            <person name="Muyzer G."/>
            <person name="Kuever J."/>
            <person name="Pereira I.A."/>
            <person name="Parshina S.N."/>
            <person name="Bernier-Latmani R."/>
            <person name="Stams A.J."/>
            <person name="Klenk H.P."/>
        </authorList>
    </citation>
    <scope>NUCLEOTIDE SEQUENCE [LARGE SCALE GENOMIC DNA]</scope>
    <source>
        <strain evidence="9">ATCC 23193 / DSM 2154 / NCIB 8452 / DL</strain>
    </source>
</reference>
<evidence type="ECO:0000259" key="7">
    <source>
        <dbReference type="Pfam" id="PF07195"/>
    </source>
</evidence>
<keyword evidence="8" id="KW-0282">Flagellum</keyword>
<dbReference type="KEGG" id="dru:Desru_1226"/>
<dbReference type="Pfam" id="PF02465">
    <property type="entry name" value="FliD_N"/>
    <property type="match status" value="1"/>
</dbReference>
<dbReference type="PANTHER" id="PTHR30288:SF0">
    <property type="entry name" value="FLAGELLAR HOOK-ASSOCIATED PROTEIN 2"/>
    <property type="match status" value="1"/>
</dbReference>
<evidence type="ECO:0000313" key="8">
    <source>
        <dbReference type="EMBL" id="AEG59500.1"/>
    </source>
</evidence>
<dbReference type="InterPro" id="IPR010809">
    <property type="entry name" value="FliD_C"/>
</dbReference>
<evidence type="ECO:0000256" key="3">
    <source>
        <dbReference type="ARBA" id="ARBA00023054"/>
    </source>
</evidence>
<comment type="subunit">
    <text evidence="2 5">Homopentamer.</text>
</comment>
<dbReference type="AlphaFoldDB" id="F6DNQ5"/>
<evidence type="ECO:0000256" key="2">
    <source>
        <dbReference type="ARBA" id="ARBA00011255"/>
    </source>
</evidence>
<evidence type="ECO:0000256" key="5">
    <source>
        <dbReference type="RuleBase" id="RU362066"/>
    </source>
</evidence>
<protein>
    <recommendedName>
        <fullName evidence="5">Flagellar hook-associated protein 2</fullName>
        <shortName evidence="5">HAP2</shortName>
    </recommendedName>
    <alternativeName>
        <fullName evidence="5">Flagellar cap protein</fullName>
    </alternativeName>
</protein>
<evidence type="ECO:0000313" key="9">
    <source>
        <dbReference type="Proteomes" id="UP000009234"/>
    </source>
</evidence>
<dbReference type="GO" id="GO:0005576">
    <property type="term" value="C:extracellular region"/>
    <property type="evidence" value="ECO:0007669"/>
    <property type="project" value="UniProtKB-SubCell"/>
</dbReference>
<keyword evidence="4 5" id="KW-0975">Bacterial flagellum</keyword>
<dbReference type="GO" id="GO:0071973">
    <property type="term" value="P:bacterial-type flagellum-dependent cell motility"/>
    <property type="evidence" value="ECO:0007669"/>
    <property type="project" value="TreeGrafter"/>
</dbReference>
<dbReference type="InterPro" id="IPR040026">
    <property type="entry name" value="FliD"/>
</dbReference>
<gene>
    <name evidence="8" type="ordered locus">Desru_1226</name>
</gene>
<evidence type="ECO:0000256" key="1">
    <source>
        <dbReference type="ARBA" id="ARBA00009764"/>
    </source>
</evidence>
<dbReference type="eggNOG" id="COG1345">
    <property type="taxonomic scope" value="Bacteria"/>
</dbReference>
<dbReference type="EMBL" id="CP002780">
    <property type="protein sequence ID" value="AEG59500.1"/>
    <property type="molecule type" value="Genomic_DNA"/>
</dbReference>
<keyword evidence="8" id="KW-0969">Cilium</keyword>
<feature type="domain" description="Flagellar hook-associated protein 2 N-terminal" evidence="6">
    <location>
        <begin position="9"/>
        <end position="111"/>
    </location>
</feature>
<dbReference type="OrthoDB" id="9776025at2"/>
<dbReference type="GO" id="GO:0009421">
    <property type="term" value="C:bacterial-type flagellum filament cap"/>
    <property type="evidence" value="ECO:0007669"/>
    <property type="project" value="InterPro"/>
</dbReference>
<evidence type="ECO:0000256" key="4">
    <source>
        <dbReference type="ARBA" id="ARBA00023143"/>
    </source>
</evidence>
<dbReference type="PANTHER" id="PTHR30288">
    <property type="entry name" value="FLAGELLAR CAP/ASSEMBLY PROTEIN FLID"/>
    <property type="match status" value="1"/>
</dbReference>
<dbReference type="STRING" id="696281.Desru_1226"/>
<feature type="domain" description="Flagellar hook-associated protein 2 C-terminal" evidence="7">
    <location>
        <begin position="539"/>
        <end position="821"/>
    </location>
</feature>
<sequence>MVNRITGFSGFDVDGTIQKLMKVEQAKVDTLKQSLQLLSWQKDAYREITNAFRSFKDEYFNNLKPATNFRSATAFASFTTTSSDTSKVVISAGAGAVTGSHNVNVISLATNAIKTGGAGVSKGTSGGLTGTNSVDDMMSQMKKGKQFTLTLDGVTKTIVLDQNYTDIDELAGGLQNLVNDAFGSGKITVSRNNDKLNFKPATSSSSLKIADGTNTYLNSLGFANGQSNAITSGEITDFSGGTFKLQIGDGTVHELNVAGASDRDGLITKINSVLADEGFENIKAIADSNPENPTGIKLVSLNSADKVTVTSGSTDDLLAKLGIKSGSSINLNGTINYSTNDIGKDFYIKVDGVQYHIDLTENFADDADFQTEIRNQLTAQGAPADLEVNIVAGKISFKTTDAHEIVILKGDDGLRDELGFTDAVNSNKISLTDSMEKIAANLTLSEPPDETKPYDAEGKIEFTVNGVTITATKEDSLKSIMDKVNNSSAGVTMRYDSLSDKFVLESKSAGLAEKVDVQDVKGNFFEALQFNMTEEVSHGTDAKLTIDGTEVTRSTNKFAIDGVTYELKGIGESTITVAGDPDKLLSNIKEFVNKYNSLIDTISNKLNEKSYKYKTKTSNAYLPLTDEQKKEMSEDDIKLWEEKAKSGLLRSDSLLEQALDDFRSTLYAKVEGVDISLFDIGITTSNAWTDNGKLVIDEEKLKQAIQDMPDKVTRLFTQESEIPYDSSDRATRFKQQGIAQRMFDVIEDNIRTTRDSMGNKGALLVKAGMENDTTDQENVISEQMKEQNKRLEALLEKLQDKEDYYYQMFSAMEVAIQNLNSQSAWLAQQFGGSQ</sequence>
<organism evidence="8 9">
    <name type="scientific">Desulforamulus ruminis (strain ATCC 23193 / DSM 2154 / NCIMB 8452 / DL)</name>
    <name type="common">Desulfotomaculum ruminis</name>
    <dbReference type="NCBI Taxonomy" id="696281"/>
    <lineage>
        <taxon>Bacteria</taxon>
        <taxon>Bacillati</taxon>
        <taxon>Bacillota</taxon>
        <taxon>Clostridia</taxon>
        <taxon>Eubacteriales</taxon>
        <taxon>Peptococcaceae</taxon>
        <taxon>Desulforamulus</taxon>
    </lineage>
</organism>
<reference evidence="9" key="1">
    <citation type="submission" date="2011-05" db="EMBL/GenBank/DDBJ databases">
        <title>Complete sequence of Desulfotomaculum ruminis DSM 2154.</title>
        <authorList>
            <person name="Lucas S."/>
            <person name="Copeland A."/>
            <person name="Lapidus A."/>
            <person name="Cheng J.-F."/>
            <person name="Goodwin L."/>
            <person name="Pitluck S."/>
            <person name="Lu M."/>
            <person name="Detter J.C."/>
            <person name="Han C."/>
            <person name="Tapia R."/>
            <person name="Land M."/>
            <person name="Hauser L."/>
            <person name="Kyrpides N."/>
            <person name="Ivanova N."/>
            <person name="Mikhailova N."/>
            <person name="Pagani I."/>
            <person name="Stams A.J.M."/>
            <person name="Plugge C.M."/>
            <person name="Muyzer G."/>
            <person name="Kuever J."/>
            <person name="Parshina S.N."/>
            <person name="Ivanova A.E."/>
            <person name="Nazina T.N."/>
            <person name="Brambilla E."/>
            <person name="Spring S."/>
            <person name="Klenk H.-P."/>
            <person name="Woyke T."/>
        </authorList>
    </citation>
    <scope>NUCLEOTIDE SEQUENCE [LARGE SCALE GENOMIC DNA]</scope>
    <source>
        <strain evidence="9">ATCC 23193 / DSM 2154 / NCIB 8452 / DL</strain>
    </source>
</reference>
<feature type="coiled-coil region" evidence="5">
    <location>
        <begin position="777"/>
        <end position="804"/>
    </location>
</feature>
<dbReference type="Pfam" id="PF07195">
    <property type="entry name" value="FliD_C"/>
    <property type="match status" value="1"/>
</dbReference>
<keyword evidence="5" id="KW-0964">Secreted</keyword>
<dbReference type="Proteomes" id="UP000009234">
    <property type="component" value="Chromosome"/>
</dbReference>
<keyword evidence="9" id="KW-1185">Reference proteome</keyword>
<comment type="function">
    <text evidence="5">Required for morphogenesis and for the elongation of the flagellar filament by facilitating polymerization of the flagellin monomers at the tip of growing filament. Forms a capping structure, which prevents flagellin subunits (transported through the central channel of the flagellum) from leaking out without polymerization at the distal end.</text>
</comment>
<dbReference type="GO" id="GO:0007155">
    <property type="term" value="P:cell adhesion"/>
    <property type="evidence" value="ECO:0007669"/>
    <property type="project" value="InterPro"/>
</dbReference>
<keyword evidence="8" id="KW-0966">Cell projection</keyword>
<name>F6DNQ5_DESRL</name>
<evidence type="ECO:0000259" key="6">
    <source>
        <dbReference type="Pfam" id="PF02465"/>
    </source>
</evidence>
<dbReference type="InterPro" id="IPR003481">
    <property type="entry name" value="FliD_N"/>
</dbReference>
<keyword evidence="3 5" id="KW-0175">Coiled coil</keyword>